<dbReference type="InterPro" id="IPR022985">
    <property type="entry name" value="Sulfate_CysZ"/>
</dbReference>
<dbReference type="RefSeq" id="WP_181741552.1">
    <property type="nucleotide sequence ID" value="NZ_JACEMT010000055.1"/>
</dbReference>
<keyword evidence="3 11" id="KW-1003">Cell membrane</keyword>
<evidence type="ECO:0000313" key="12">
    <source>
        <dbReference type="EMBL" id="MBA4503607.1"/>
    </source>
</evidence>
<comment type="subcellular location">
    <subcellularLocation>
        <location evidence="11">Cell inner membrane</location>
        <topology evidence="11">Multi-pass membrane protein</topology>
    </subcellularLocation>
    <subcellularLocation>
        <location evidence="1">Membrane</location>
        <topology evidence="1">Multi-pass membrane protein</topology>
    </subcellularLocation>
</comment>
<gene>
    <name evidence="11 12" type="primary">cysZ</name>
    <name evidence="12" type="ORF">H1S06_14715</name>
</gene>
<keyword evidence="13" id="KW-1185">Reference proteome</keyword>
<keyword evidence="2 11" id="KW-0813">Transport</keyword>
<sequence>MKGNPVRGAGYLLRGAAMLPQPGLRHFVLVPLLVNVLLFIGAIWLLVGQFTVWVDYWLSFLPEWADFLAWFFWPLFALLVLVTVYYGFSIIANLIAAPFNGFLAEKVEKQLRGDVVMDEGWGAVLAMIPRALQRELHKLAYYLPRFLLILVVTFIPGVNLVAPLLWFLFGAWMMSIQYCDYPMDNNKVSFHQMKQLMKARRVTSIGFGGLVQLGMLVPIVNLILMPAAVVGATIFWVEEYAGEAKGIQEAQPVSLPPHP</sequence>
<keyword evidence="10 11" id="KW-0198">Cysteine biosynthesis</keyword>
<keyword evidence="9 11" id="KW-0472">Membrane</keyword>
<dbReference type="InterPro" id="IPR059112">
    <property type="entry name" value="CysZ/EI24"/>
</dbReference>
<comment type="similarity">
    <text evidence="11">Belongs to the CysZ family.</text>
</comment>
<evidence type="ECO:0000256" key="10">
    <source>
        <dbReference type="ARBA" id="ARBA00023192"/>
    </source>
</evidence>
<evidence type="ECO:0000313" key="13">
    <source>
        <dbReference type="Proteomes" id="UP000538931"/>
    </source>
</evidence>
<dbReference type="HAMAP" id="MF_00468">
    <property type="entry name" value="CysZ"/>
    <property type="match status" value="1"/>
</dbReference>
<reference evidence="12 13" key="1">
    <citation type="submission" date="2020-07" db="EMBL/GenBank/DDBJ databases">
        <title>Bacterium isolated from marien macroalgae.</title>
        <authorList>
            <person name="Zhu K."/>
            <person name="Lu D."/>
            <person name="Du Z."/>
        </authorList>
    </citation>
    <scope>NUCLEOTIDE SEQUENCE [LARGE SCALE GENOMIC DNA]</scope>
    <source>
        <strain evidence="12 13">3-1745</strain>
    </source>
</reference>
<dbReference type="PANTHER" id="PTHR37468:SF1">
    <property type="entry name" value="SULFATE TRANSPORTER CYSZ"/>
    <property type="match status" value="1"/>
</dbReference>
<keyword evidence="4 11" id="KW-0997">Cell inner membrane</keyword>
<feature type="transmembrane region" description="Helical" evidence="11">
    <location>
        <begin position="204"/>
        <end position="237"/>
    </location>
</feature>
<organism evidence="12 13">
    <name type="scientific">Marinobacterium marinum</name>
    <dbReference type="NCBI Taxonomy" id="2756129"/>
    <lineage>
        <taxon>Bacteria</taxon>
        <taxon>Pseudomonadati</taxon>
        <taxon>Pseudomonadota</taxon>
        <taxon>Gammaproteobacteria</taxon>
        <taxon>Oceanospirillales</taxon>
        <taxon>Oceanospirillaceae</taxon>
        <taxon>Marinobacterium</taxon>
    </lineage>
</organism>
<evidence type="ECO:0000256" key="8">
    <source>
        <dbReference type="ARBA" id="ARBA00023032"/>
    </source>
</evidence>
<keyword evidence="7 11" id="KW-1133">Transmembrane helix</keyword>
<evidence type="ECO:0000256" key="11">
    <source>
        <dbReference type="HAMAP-Rule" id="MF_00468"/>
    </source>
</evidence>
<feature type="transmembrane region" description="Helical" evidence="11">
    <location>
        <begin position="27"/>
        <end position="47"/>
    </location>
</feature>
<dbReference type="AlphaFoldDB" id="A0A7W2ADJ2"/>
<name>A0A7W2ADJ2_9GAMM</name>
<comment type="caution">
    <text evidence="12">The sequence shown here is derived from an EMBL/GenBank/DDBJ whole genome shotgun (WGS) entry which is preliminary data.</text>
</comment>
<keyword evidence="8 11" id="KW-0764">Sulfate transport</keyword>
<evidence type="ECO:0000256" key="2">
    <source>
        <dbReference type="ARBA" id="ARBA00022448"/>
    </source>
</evidence>
<dbReference type="GO" id="GO:0019344">
    <property type="term" value="P:cysteine biosynthetic process"/>
    <property type="evidence" value="ECO:0007669"/>
    <property type="project" value="UniProtKB-UniRule"/>
</dbReference>
<dbReference type="InterPro" id="IPR050480">
    <property type="entry name" value="CysZ-like"/>
</dbReference>
<evidence type="ECO:0000256" key="9">
    <source>
        <dbReference type="ARBA" id="ARBA00023136"/>
    </source>
</evidence>
<proteinExistence type="inferred from homology"/>
<evidence type="ECO:0000256" key="5">
    <source>
        <dbReference type="ARBA" id="ARBA00022605"/>
    </source>
</evidence>
<accession>A0A7W2ADJ2</accession>
<dbReference type="Pfam" id="PF07264">
    <property type="entry name" value="EI24"/>
    <property type="match status" value="1"/>
</dbReference>
<comment type="function">
    <text evidence="11">High affinity, high specificity proton-dependent sulfate transporter, which mediates sulfate uptake. Provides the sulfur source for the cysteine synthesis pathway.</text>
</comment>
<dbReference type="PANTHER" id="PTHR37468">
    <property type="entry name" value="SULFATE TRANSPORTER CYSZ"/>
    <property type="match status" value="1"/>
</dbReference>
<dbReference type="GO" id="GO:0000103">
    <property type="term" value="P:sulfate assimilation"/>
    <property type="evidence" value="ECO:0007669"/>
    <property type="project" value="InterPro"/>
</dbReference>
<dbReference type="GO" id="GO:0005886">
    <property type="term" value="C:plasma membrane"/>
    <property type="evidence" value="ECO:0007669"/>
    <property type="project" value="UniProtKB-SubCell"/>
</dbReference>
<dbReference type="Proteomes" id="UP000538931">
    <property type="component" value="Unassembled WGS sequence"/>
</dbReference>
<dbReference type="NCBIfam" id="NF003433">
    <property type="entry name" value="PRK04949.1"/>
    <property type="match status" value="1"/>
</dbReference>
<keyword evidence="6 11" id="KW-0812">Transmembrane</keyword>
<evidence type="ECO:0000256" key="7">
    <source>
        <dbReference type="ARBA" id="ARBA00022989"/>
    </source>
</evidence>
<evidence type="ECO:0000256" key="4">
    <source>
        <dbReference type="ARBA" id="ARBA00022519"/>
    </source>
</evidence>
<protein>
    <recommendedName>
        <fullName evidence="11">Sulfate transporter CysZ</fullName>
    </recommendedName>
</protein>
<evidence type="ECO:0000256" key="1">
    <source>
        <dbReference type="ARBA" id="ARBA00004141"/>
    </source>
</evidence>
<feature type="transmembrane region" description="Helical" evidence="11">
    <location>
        <begin position="67"/>
        <end position="88"/>
    </location>
</feature>
<dbReference type="EMBL" id="JACEMT010000055">
    <property type="protein sequence ID" value="MBA4503607.1"/>
    <property type="molecule type" value="Genomic_DNA"/>
</dbReference>
<dbReference type="GO" id="GO:0009675">
    <property type="term" value="F:high-affinity sulfate:proton symporter activity"/>
    <property type="evidence" value="ECO:0007669"/>
    <property type="project" value="TreeGrafter"/>
</dbReference>
<evidence type="ECO:0000256" key="3">
    <source>
        <dbReference type="ARBA" id="ARBA00022475"/>
    </source>
</evidence>
<feature type="transmembrane region" description="Helical" evidence="11">
    <location>
        <begin position="139"/>
        <end position="158"/>
    </location>
</feature>
<evidence type="ECO:0000256" key="6">
    <source>
        <dbReference type="ARBA" id="ARBA00022692"/>
    </source>
</evidence>
<keyword evidence="5 11" id="KW-0028">Amino-acid biosynthesis</keyword>